<keyword evidence="1" id="KW-0812">Transmembrane</keyword>
<dbReference type="GO" id="GO:0006614">
    <property type="term" value="P:SRP-dependent cotranslational protein targeting to membrane"/>
    <property type="evidence" value="ECO:0007669"/>
    <property type="project" value="InterPro"/>
</dbReference>
<dbReference type="AlphaFoldDB" id="A0A6A5BA38"/>
<dbReference type="VEuPathDB" id="AmoebaDB:FDP41_006717"/>
<dbReference type="OMA" id="SCVSAYF"/>
<sequence length="176" mass="19842">MATKQQSKKEDDKILSQFVKEAKRERTIDTSKNFFFYFVALLTTFLPSYLFQGVLNLEFSGATIVLYLAVSSASAYFLSKAYVFYYLRKKPVLSDSYEKVLSSSKGAIKKGLGEKEKLADLGATGHALFISNVIFFAIALFLSFYSLKRLDVRINYIASLTLASLATNYISKPRNK</sequence>
<feature type="transmembrane region" description="Helical" evidence="1">
    <location>
        <begin position="153"/>
        <end position="171"/>
    </location>
</feature>
<feature type="transmembrane region" description="Helical" evidence="1">
    <location>
        <begin position="64"/>
        <end position="87"/>
    </location>
</feature>
<evidence type="ECO:0000313" key="4">
    <source>
        <dbReference type="Proteomes" id="UP000444721"/>
    </source>
</evidence>
<dbReference type="EMBL" id="VFQX01000057">
    <property type="protein sequence ID" value="KAF0973959.1"/>
    <property type="molecule type" value="Genomic_DNA"/>
</dbReference>
<dbReference type="RefSeq" id="XP_044558820.1">
    <property type="nucleotide sequence ID" value="XM_044710382.1"/>
</dbReference>
<keyword evidence="1" id="KW-0472">Membrane</keyword>
<evidence type="ECO:0000313" key="2">
    <source>
        <dbReference type="EMBL" id="KAF0973959.1"/>
    </source>
</evidence>
<feature type="transmembrane region" description="Helical" evidence="1">
    <location>
        <begin position="34"/>
        <end position="52"/>
    </location>
</feature>
<dbReference type="OrthoDB" id="10251308at2759"/>
<dbReference type="Pfam" id="PF07074">
    <property type="entry name" value="TRAP-gamma"/>
    <property type="match status" value="1"/>
</dbReference>
<dbReference type="VEuPathDB" id="AmoebaDB:NF0064610"/>
<dbReference type="GeneID" id="68113935"/>
<accession>A0A6A5BA38</accession>
<keyword evidence="1" id="KW-1133">Transmembrane helix</keyword>
<protein>
    <submittedName>
        <fullName evidence="3">Uncharacterized protein</fullName>
    </submittedName>
</protein>
<evidence type="ECO:0000256" key="1">
    <source>
        <dbReference type="SAM" id="Phobius"/>
    </source>
</evidence>
<organism evidence="3 4">
    <name type="scientific">Naegleria fowleri</name>
    <name type="common">Brain eating amoeba</name>
    <dbReference type="NCBI Taxonomy" id="5763"/>
    <lineage>
        <taxon>Eukaryota</taxon>
        <taxon>Discoba</taxon>
        <taxon>Heterolobosea</taxon>
        <taxon>Tetramitia</taxon>
        <taxon>Eutetramitia</taxon>
        <taxon>Vahlkampfiidae</taxon>
        <taxon>Naegleria</taxon>
    </lineage>
</organism>
<dbReference type="VEuPathDB" id="AmoebaDB:FDP41_007043"/>
<reference evidence="3 4" key="1">
    <citation type="journal article" date="2019" name="Sci. Rep.">
        <title>Nanopore sequencing improves the draft genome of the human pathogenic amoeba Naegleria fowleri.</title>
        <authorList>
            <person name="Liechti N."/>
            <person name="Schurch N."/>
            <person name="Bruggmann R."/>
            <person name="Wittwer M."/>
        </authorList>
    </citation>
    <scope>NUCLEOTIDE SEQUENCE [LARGE SCALE GENOMIC DNA]</scope>
    <source>
        <strain evidence="3 4">ATCC 30894</strain>
    </source>
</reference>
<dbReference type="GO" id="GO:0016020">
    <property type="term" value="C:membrane"/>
    <property type="evidence" value="ECO:0007669"/>
    <property type="project" value="InterPro"/>
</dbReference>
<name>A0A6A5BA38_NAEFO</name>
<feature type="transmembrane region" description="Helical" evidence="1">
    <location>
        <begin position="127"/>
        <end position="147"/>
    </location>
</feature>
<dbReference type="VEuPathDB" id="AmoebaDB:NfTy_074790"/>
<proteinExistence type="predicted"/>
<comment type="caution">
    <text evidence="3">The sequence shown here is derived from an EMBL/GenBank/DDBJ whole genome shotgun (WGS) entry which is preliminary data.</text>
</comment>
<dbReference type="InterPro" id="IPR009779">
    <property type="entry name" value="SSR3"/>
</dbReference>
<gene>
    <name evidence="3" type="ORF">FDP41_006717</name>
    <name evidence="2" type="ORF">FDP41_007043</name>
</gene>
<dbReference type="Proteomes" id="UP000444721">
    <property type="component" value="Unassembled WGS sequence"/>
</dbReference>
<keyword evidence="4" id="KW-1185">Reference proteome</keyword>
<dbReference type="EMBL" id="VFQX01000053">
    <property type="protein sequence ID" value="KAF0974107.1"/>
    <property type="molecule type" value="Genomic_DNA"/>
</dbReference>
<evidence type="ECO:0000313" key="3">
    <source>
        <dbReference type="EMBL" id="KAF0974107.1"/>
    </source>
</evidence>